<protein>
    <recommendedName>
        <fullName evidence="3">SGNH hydrolase-type esterase domain-containing protein</fullName>
    </recommendedName>
</protein>
<evidence type="ECO:0008006" key="3">
    <source>
        <dbReference type="Google" id="ProtNLM"/>
    </source>
</evidence>
<dbReference type="OrthoDB" id="2150942at2759"/>
<dbReference type="SUPFAM" id="SSF52266">
    <property type="entry name" value="SGNH hydrolase"/>
    <property type="match status" value="1"/>
</dbReference>
<organism evidence="1 2">
    <name type="scientific">Trematosphaeria pertusa</name>
    <dbReference type="NCBI Taxonomy" id="390896"/>
    <lineage>
        <taxon>Eukaryota</taxon>
        <taxon>Fungi</taxon>
        <taxon>Dikarya</taxon>
        <taxon>Ascomycota</taxon>
        <taxon>Pezizomycotina</taxon>
        <taxon>Dothideomycetes</taxon>
        <taxon>Pleosporomycetidae</taxon>
        <taxon>Pleosporales</taxon>
        <taxon>Massarineae</taxon>
        <taxon>Trematosphaeriaceae</taxon>
        <taxon>Trematosphaeria</taxon>
    </lineage>
</organism>
<dbReference type="EMBL" id="ML987195">
    <property type="protein sequence ID" value="KAF2249327.1"/>
    <property type="molecule type" value="Genomic_DNA"/>
</dbReference>
<proteinExistence type="predicted"/>
<dbReference type="GeneID" id="54575318"/>
<dbReference type="InterPro" id="IPR036514">
    <property type="entry name" value="SGNH_hydro_sf"/>
</dbReference>
<name>A0A6A6IGL9_9PLEO</name>
<reference evidence="1" key="1">
    <citation type="journal article" date="2020" name="Stud. Mycol.">
        <title>101 Dothideomycetes genomes: a test case for predicting lifestyles and emergence of pathogens.</title>
        <authorList>
            <person name="Haridas S."/>
            <person name="Albert R."/>
            <person name="Binder M."/>
            <person name="Bloem J."/>
            <person name="Labutti K."/>
            <person name="Salamov A."/>
            <person name="Andreopoulos B."/>
            <person name="Baker S."/>
            <person name="Barry K."/>
            <person name="Bills G."/>
            <person name="Bluhm B."/>
            <person name="Cannon C."/>
            <person name="Castanera R."/>
            <person name="Culley D."/>
            <person name="Daum C."/>
            <person name="Ezra D."/>
            <person name="Gonzalez J."/>
            <person name="Henrissat B."/>
            <person name="Kuo A."/>
            <person name="Liang C."/>
            <person name="Lipzen A."/>
            <person name="Lutzoni F."/>
            <person name="Magnuson J."/>
            <person name="Mondo S."/>
            <person name="Nolan M."/>
            <person name="Ohm R."/>
            <person name="Pangilinan J."/>
            <person name="Park H.-J."/>
            <person name="Ramirez L."/>
            <person name="Alfaro M."/>
            <person name="Sun H."/>
            <person name="Tritt A."/>
            <person name="Yoshinaga Y."/>
            <person name="Zwiers L.-H."/>
            <person name="Turgeon B."/>
            <person name="Goodwin S."/>
            <person name="Spatafora J."/>
            <person name="Crous P."/>
            <person name="Grigoriev I."/>
        </authorList>
    </citation>
    <scope>NUCLEOTIDE SEQUENCE</scope>
    <source>
        <strain evidence="1">CBS 122368</strain>
    </source>
</reference>
<evidence type="ECO:0000313" key="1">
    <source>
        <dbReference type="EMBL" id="KAF2249327.1"/>
    </source>
</evidence>
<evidence type="ECO:0000313" key="2">
    <source>
        <dbReference type="Proteomes" id="UP000800094"/>
    </source>
</evidence>
<dbReference type="Gene3D" id="3.40.50.1110">
    <property type="entry name" value="SGNH hydrolase"/>
    <property type="match status" value="1"/>
</dbReference>
<dbReference type="Proteomes" id="UP000800094">
    <property type="component" value="Unassembled WGS sequence"/>
</dbReference>
<accession>A0A6A6IGL9</accession>
<dbReference type="AlphaFoldDB" id="A0A6A6IGL9"/>
<keyword evidence="2" id="KW-1185">Reference proteome</keyword>
<dbReference type="RefSeq" id="XP_033684331.1">
    <property type="nucleotide sequence ID" value="XM_033821988.1"/>
</dbReference>
<sequence>MSTSTTTRSLSKINTSKFYLEWKGHPIKDLAKLRELVLQNRPDKPIVYLAGDSSLDNKYWVPSAGAGGEELGVETPEIYHQTLDRPRPKPDVAFWLNHLLGDSATCINAAIEESMLRERDLHLLSHDVFIRDNIRPQDILIVSVGANDVALRPTASTIWHMVQLAWLTSRSSLEHGTASSLSYFKELFGTKVEDYITRLTLRTKPRAIIVCMIYFPLEAKYGQQSWADMQLKVLGYNRNPEQLQIAIRKMYEIATHEIKIEGTEVVPCALFEVLDGSRKEDYTARVEPSKEGGRRMAERLRELVDEVLEKYRAAVSGSPQQ</sequence>
<gene>
    <name evidence="1" type="ORF">BU26DRAFT_316300</name>
</gene>